<proteinExistence type="predicted"/>
<sequence length="111" mass="12721">MRNFYTVVLERMNTFTEDFATEPYETGWASEAMFFIRVHEMAGSKVELDSVVQVSADGIEWIDEGTSFLMMRQPGNSFVKVTHFGGWLRLRNELSGSNPKVKVTIHLVLKE</sequence>
<dbReference type="AlphaFoldDB" id="A0A9D5JUH6"/>
<dbReference type="EMBL" id="WJJP01000228">
    <property type="protein sequence ID" value="MBD3324395.1"/>
    <property type="molecule type" value="Genomic_DNA"/>
</dbReference>
<evidence type="ECO:0000313" key="1">
    <source>
        <dbReference type="EMBL" id="MBD3324395.1"/>
    </source>
</evidence>
<evidence type="ECO:0000313" key="2">
    <source>
        <dbReference type="Proteomes" id="UP000649604"/>
    </source>
</evidence>
<dbReference type="Proteomes" id="UP000649604">
    <property type="component" value="Unassembled WGS sequence"/>
</dbReference>
<name>A0A9D5JUH6_9BACT</name>
<protein>
    <submittedName>
        <fullName evidence="1">Uncharacterized protein</fullName>
    </submittedName>
</protein>
<gene>
    <name evidence="1" type="ORF">GF339_07400</name>
</gene>
<reference evidence="1" key="1">
    <citation type="submission" date="2019-11" db="EMBL/GenBank/DDBJ databases">
        <title>Microbial mats filling the niche in hypersaline microbial mats.</title>
        <authorList>
            <person name="Wong H.L."/>
            <person name="Macleod F.I."/>
            <person name="White R.A. III"/>
            <person name="Burns B.P."/>
        </authorList>
    </citation>
    <scope>NUCLEOTIDE SEQUENCE</scope>
    <source>
        <strain evidence="1">Rbin_158</strain>
    </source>
</reference>
<organism evidence="1 2">
    <name type="scientific">candidate division KSB3 bacterium</name>
    <dbReference type="NCBI Taxonomy" id="2044937"/>
    <lineage>
        <taxon>Bacteria</taxon>
        <taxon>candidate division KSB3</taxon>
    </lineage>
</organism>
<accession>A0A9D5JUH6</accession>
<comment type="caution">
    <text evidence="1">The sequence shown here is derived from an EMBL/GenBank/DDBJ whole genome shotgun (WGS) entry which is preliminary data.</text>
</comment>